<evidence type="ECO:0000259" key="1">
    <source>
        <dbReference type="Pfam" id="PF01380"/>
    </source>
</evidence>
<name>A0A1I7YSI2_9BILA</name>
<reference evidence="4" key="1">
    <citation type="submission" date="2016-11" db="UniProtKB">
        <authorList>
            <consortium name="WormBaseParasite"/>
        </authorList>
    </citation>
    <scope>IDENTIFICATION</scope>
</reference>
<dbReference type="GO" id="GO:1901135">
    <property type="term" value="P:carbohydrate derivative metabolic process"/>
    <property type="evidence" value="ECO:0007669"/>
    <property type="project" value="InterPro"/>
</dbReference>
<dbReference type="PANTHER" id="PTHR34180">
    <property type="entry name" value="PEPTIDASE C45"/>
    <property type="match status" value="1"/>
</dbReference>
<dbReference type="Gene3D" id="3.60.60.10">
    <property type="entry name" value="Penicillin V Acylase, Chain A"/>
    <property type="match status" value="1"/>
</dbReference>
<dbReference type="InterPro" id="IPR001347">
    <property type="entry name" value="SIS_dom"/>
</dbReference>
<dbReference type="NCBIfam" id="NF040521">
    <property type="entry name" value="C45_proenzyme"/>
    <property type="match status" value="1"/>
</dbReference>
<organism evidence="3 4">
    <name type="scientific">Steinernema glaseri</name>
    <dbReference type="NCBI Taxonomy" id="37863"/>
    <lineage>
        <taxon>Eukaryota</taxon>
        <taxon>Metazoa</taxon>
        <taxon>Ecdysozoa</taxon>
        <taxon>Nematoda</taxon>
        <taxon>Chromadorea</taxon>
        <taxon>Rhabditida</taxon>
        <taxon>Tylenchina</taxon>
        <taxon>Panagrolaimomorpha</taxon>
        <taxon>Strongyloidoidea</taxon>
        <taxon>Steinernematidae</taxon>
        <taxon>Steinernema</taxon>
    </lineage>
</organism>
<dbReference type="AlphaFoldDB" id="A0A1I7YSI2"/>
<dbReference type="InterPro" id="IPR005079">
    <property type="entry name" value="Peptidase_C45_hydrolase"/>
</dbReference>
<dbReference type="InterPro" id="IPR035472">
    <property type="entry name" value="RpiR-like_SIS"/>
</dbReference>
<feature type="domain" description="SIS" evidence="1">
    <location>
        <begin position="3"/>
        <end position="81"/>
    </location>
</feature>
<proteinExistence type="predicted"/>
<dbReference type="PANTHER" id="PTHR34180:SF1">
    <property type="entry name" value="BETA-ALANYL-DOPAMINE_CARCININE HYDROLASE"/>
    <property type="match status" value="1"/>
</dbReference>
<protein>
    <submittedName>
        <fullName evidence="4">SIS domain-containing protein</fullName>
    </submittedName>
</protein>
<keyword evidence="3" id="KW-1185">Reference proteome</keyword>
<feature type="domain" description="Peptidase C45 hydrolase" evidence="2">
    <location>
        <begin position="170"/>
        <end position="370"/>
    </location>
</feature>
<accession>A0A1I7YSI2</accession>
<dbReference type="Proteomes" id="UP000095287">
    <property type="component" value="Unplaced"/>
</dbReference>
<dbReference type="InterPro" id="IPR047794">
    <property type="entry name" value="C45_proenzyme-like"/>
</dbReference>
<sequence length="373" mass="40427">MDLRALQKGDVLVLFGFAPYSQEAVLAHQAARQADAQILAICDSLLAPIAQQADATLLFGTDSPSFFPSLVAAQALVEVLLEQVLAKAGSRAVSAAWQGIMQSKGTAVASQLAQYTERYFPRIWTELQGLALGLELPFEEVFLWNCRGDLWAMAPDGCTTVQMPAQGEPRLVHNEDGDPGFAGYCGVAKFIPDSGMSFVSFLYPASLPGHSFAVTQAGLAMTVNNVRARHVTPGVPRMVLTRAMLDQPDLDQAVGILQDHPRSGAFHLSLAQRGDPRLLSVEFSAEAVSVQTIEQNHLHANHAVHPSMQGFEQRITRSSELRQERGDQLLAQAGAALDPLTVLADQHHAEFPIWRCDPKDSDAENTLATVDIQ</sequence>
<evidence type="ECO:0000313" key="3">
    <source>
        <dbReference type="Proteomes" id="UP000095287"/>
    </source>
</evidence>
<dbReference type="Pfam" id="PF01380">
    <property type="entry name" value="SIS"/>
    <property type="match status" value="1"/>
</dbReference>
<dbReference type="InterPro" id="IPR046348">
    <property type="entry name" value="SIS_dom_sf"/>
</dbReference>
<dbReference type="WBParaSite" id="L893_g1929.t1">
    <property type="protein sequence ID" value="L893_g1929.t1"/>
    <property type="gene ID" value="L893_g1929"/>
</dbReference>
<evidence type="ECO:0000259" key="2">
    <source>
        <dbReference type="Pfam" id="PF03417"/>
    </source>
</evidence>
<dbReference type="Gene3D" id="3.40.50.10490">
    <property type="entry name" value="Glucose-6-phosphate isomerase like protein, domain 1"/>
    <property type="match status" value="1"/>
</dbReference>
<dbReference type="Pfam" id="PF03417">
    <property type="entry name" value="AAT"/>
    <property type="match status" value="1"/>
</dbReference>
<dbReference type="GO" id="GO:0097367">
    <property type="term" value="F:carbohydrate derivative binding"/>
    <property type="evidence" value="ECO:0007669"/>
    <property type="project" value="InterPro"/>
</dbReference>
<dbReference type="CDD" id="cd05013">
    <property type="entry name" value="SIS_RpiR"/>
    <property type="match status" value="1"/>
</dbReference>
<dbReference type="InterPro" id="IPR047801">
    <property type="entry name" value="Peptidase_C45"/>
</dbReference>
<evidence type="ECO:0000313" key="4">
    <source>
        <dbReference type="WBParaSite" id="L893_g1929.t1"/>
    </source>
</evidence>
<dbReference type="SUPFAM" id="SSF53697">
    <property type="entry name" value="SIS domain"/>
    <property type="match status" value="1"/>
</dbReference>